<reference evidence="1 2" key="1">
    <citation type="submission" date="2020-03" db="EMBL/GenBank/DDBJ databases">
        <title>Genomic Encyclopedia of Type Strains, Phase IV (KMG-IV): sequencing the most valuable type-strain genomes for metagenomic binning, comparative biology and taxonomic classification.</title>
        <authorList>
            <person name="Goeker M."/>
        </authorList>
    </citation>
    <scope>NUCLEOTIDE SEQUENCE [LARGE SCALE GENOMIC DNA]</scope>
    <source>
        <strain evidence="1 2">DSM 19867</strain>
    </source>
</reference>
<dbReference type="Proteomes" id="UP000570514">
    <property type="component" value="Unassembled WGS sequence"/>
</dbReference>
<gene>
    <name evidence="1" type="ORF">FHS83_001657</name>
</gene>
<organism evidence="1 2">
    <name type="scientific">Rhizomicrobium palustre</name>
    <dbReference type="NCBI Taxonomy" id="189966"/>
    <lineage>
        <taxon>Bacteria</taxon>
        <taxon>Pseudomonadati</taxon>
        <taxon>Pseudomonadota</taxon>
        <taxon>Alphaproteobacteria</taxon>
        <taxon>Micropepsales</taxon>
        <taxon>Micropepsaceae</taxon>
        <taxon>Rhizomicrobium</taxon>
    </lineage>
</organism>
<name>A0A846MYM0_9PROT</name>
<evidence type="ECO:0000313" key="2">
    <source>
        <dbReference type="Proteomes" id="UP000570514"/>
    </source>
</evidence>
<sequence length="390" mass="40277">MTAKLRGRATTSGVSTRILGALTLVVGLAGCSDVDSMLFGDSGSAPDTASASPVVARPAATPSAVNSAPILASSGQAVTITPVTIEPGSDTGTAVSKTAASLRAQVSGLQSTLVSNAQRYNDLRGSGASAAATYYESRAKITSRLQIGTTRGNPELVAEWNRAQSALDQLAGNINSLNALAGAVASDASTAHYALDQIAATFNVSGAVDEDHRQLRVLQDETNQSIVLIDRLLGDVSADLQRQTAYVANERANLTTLASAIKNGELYGADLSSPMLSTAMASGPRAAYPASSTPLVVIKFDKPDVSYQQILYAALTETLKVRPGAAFSIVAVSPTRGTTSAVQLAQTTAHRHAQDVLRSMTDMGVPAARLAVASQTDPTSTSTEVRVFVR</sequence>
<evidence type="ECO:0000313" key="1">
    <source>
        <dbReference type="EMBL" id="NIK88339.1"/>
    </source>
</evidence>
<dbReference type="RefSeq" id="WP_167082524.1">
    <property type="nucleotide sequence ID" value="NZ_BAAADC010000001.1"/>
</dbReference>
<protein>
    <submittedName>
        <fullName evidence="1">Uncharacterized protein</fullName>
    </submittedName>
</protein>
<keyword evidence="2" id="KW-1185">Reference proteome</keyword>
<accession>A0A846MYM0</accession>
<dbReference type="PROSITE" id="PS51257">
    <property type="entry name" value="PROKAR_LIPOPROTEIN"/>
    <property type="match status" value="1"/>
</dbReference>
<dbReference type="AlphaFoldDB" id="A0A846MYM0"/>
<comment type="caution">
    <text evidence="1">The sequence shown here is derived from an EMBL/GenBank/DDBJ whole genome shotgun (WGS) entry which is preliminary data.</text>
</comment>
<dbReference type="EMBL" id="JAASRM010000001">
    <property type="protein sequence ID" value="NIK88339.1"/>
    <property type="molecule type" value="Genomic_DNA"/>
</dbReference>
<proteinExistence type="predicted"/>